<organism evidence="1 2">
    <name type="scientific">Streptomyces macrosporus</name>
    <dbReference type="NCBI Taxonomy" id="44032"/>
    <lineage>
        <taxon>Bacteria</taxon>
        <taxon>Bacillati</taxon>
        <taxon>Actinomycetota</taxon>
        <taxon>Actinomycetes</taxon>
        <taxon>Kitasatosporales</taxon>
        <taxon>Streptomycetaceae</taxon>
        <taxon>Streptomyces</taxon>
    </lineage>
</organism>
<proteinExistence type="predicted"/>
<dbReference type="EMBL" id="BAAASZ010000018">
    <property type="protein sequence ID" value="GAA2439471.1"/>
    <property type="molecule type" value="Genomic_DNA"/>
</dbReference>
<name>A0ABP5X1M8_9ACTN</name>
<keyword evidence="2" id="KW-1185">Reference proteome</keyword>
<gene>
    <name evidence="1" type="ORF">GCM10010405_23520</name>
</gene>
<evidence type="ECO:0000313" key="1">
    <source>
        <dbReference type="EMBL" id="GAA2439471.1"/>
    </source>
</evidence>
<protein>
    <submittedName>
        <fullName evidence="1">Uncharacterized protein</fullName>
    </submittedName>
</protein>
<evidence type="ECO:0000313" key="2">
    <source>
        <dbReference type="Proteomes" id="UP001501638"/>
    </source>
</evidence>
<sequence length="55" mass="5907">MLGGKGGRYMVSNEWSAAHVNKVLADAFPEALTGGRIRAYHVPGNGMSGMSEWLK</sequence>
<dbReference type="Proteomes" id="UP001501638">
    <property type="component" value="Unassembled WGS sequence"/>
</dbReference>
<accession>A0ABP5X1M8</accession>
<dbReference type="RefSeq" id="WP_344322195.1">
    <property type="nucleotide sequence ID" value="NZ_BAAASZ010000018.1"/>
</dbReference>
<comment type="caution">
    <text evidence="1">The sequence shown here is derived from an EMBL/GenBank/DDBJ whole genome shotgun (WGS) entry which is preliminary data.</text>
</comment>
<reference evidence="2" key="1">
    <citation type="journal article" date="2019" name="Int. J. Syst. Evol. Microbiol.">
        <title>The Global Catalogue of Microorganisms (GCM) 10K type strain sequencing project: providing services to taxonomists for standard genome sequencing and annotation.</title>
        <authorList>
            <consortium name="The Broad Institute Genomics Platform"/>
            <consortium name="The Broad Institute Genome Sequencing Center for Infectious Disease"/>
            <person name="Wu L."/>
            <person name="Ma J."/>
        </authorList>
    </citation>
    <scope>NUCLEOTIDE SEQUENCE [LARGE SCALE GENOMIC DNA]</scope>
    <source>
        <strain evidence="2">JCM 6305</strain>
    </source>
</reference>